<name>A0A6T2B777_9EUGL</name>
<dbReference type="AlphaFoldDB" id="A0A6T2B777"/>
<dbReference type="EMBL" id="HBJA01075635">
    <property type="protein sequence ID" value="CAE0815377.1"/>
    <property type="molecule type" value="Transcribed_RNA"/>
</dbReference>
<evidence type="ECO:0000313" key="1">
    <source>
        <dbReference type="EMBL" id="CAE0815376.1"/>
    </source>
</evidence>
<reference evidence="2" key="1">
    <citation type="submission" date="2021-01" db="EMBL/GenBank/DDBJ databases">
        <authorList>
            <person name="Corre E."/>
            <person name="Pelletier E."/>
            <person name="Niang G."/>
            <person name="Scheremetjew M."/>
            <person name="Finn R."/>
            <person name="Kale V."/>
            <person name="Holt S."/>
            <person name="Cochrane G."/>
            <person name="Meng A."/>
            <person name="Brown T."/>
            <person name="Cohen L."/>
        </authorList>
    </citation>
    <scope>NUCLEOTIDE SEQUENCE</scope>
    <source>
        <strain evidence="2">CCMP1594</strain>
    </source>
</reference>
<evidence type="ECO:0000313" key="2">
    <source>
        <dbReference type="EMBL" id="CAE0815377.1"/>
    </source>
</evidence>
<organism evidence="2">
    <name type="scientific">Eutreptiella gymnastica</name>
    <dbReference type="NCBI Taxonomy" id="73025"/>
    <lineage>
        <taxon>Eukaryota</taxon>
        <taxon>Discoba</taxon>
        <taxon>Euglenozoa</taxon>
        <taxon>Euglenida</taxon>
        <taxon>Spirocuta</taxon>
        <taxon>Euglenophyceae</taxon>
        <taxon>Eutreptiales</taxon>
        <taxon>Eutreptiaceae</taxon>
        <taxon>Eutreptiella</taxon>
    </lineage>
</organism>
<protein>
    <submittedName>
        <fullName evidence="2">Uncharacterized protein</fullName>
    </submittedName>
</protein>
<proteinExistence type="predicted"/>
<accession>A0A6T2B777</accession>
<dbReference type="EMBL" id="HBJA01075634">
    <property type="protein sequence ID" value="CAE0815376.1"/>
    <property type="molecule type" value="Transcribed_RNA"/>
</dbReference>
<gene>
    <name evidence="1" type="ORF">EGYM00163_LOCUS26533</name>
    <name evidence="2" type="ORF">EGYM00163_LOCUS26534</name>
</gene>
<sequence length="188" mass="20950">MKAATLQETVKWNVGQGATSYLNDMPWRVTVVEGAEHTNGVQKPGLLKPHVSKHTNDLAVYQTMQLLFVHTNPSGNDYVVGADDAVSTNMQTPRSKKLKLAQHILGSIHGASPYPAVSCLVSCCKYELHKCWHMEATQSRTEPVLEHPPKKFMPHDKHLCPCRKECLLDSFAHQPFVRESPNAVSRPS</sequence>